<dbReference type="Pfam" id="PF13638">
    <property type="entry name" value="PIN_4"/>
    <property type="match status" value="1"/>
</dbReference>
<comment type="subcellular location">
    <subcellularLocation>
        <location evidence="2">Cytoplasm</location>
    </subcellularLocation>
    <subcellularLocation>
        <location evidence="1">Nucleus</location>
    </subcellularLocation>
</comment>
<evidence type="ECO:0000313" key="9">
    <source>
        <dbReference type="WBParaSite" id="Hba_20514"/>
    </source>
</evidence>
<dbReference type="Gene3D" id="3.40.50.1010">
    <property type="entry name" value="5'-nuclease"/>
    <property type="match status" value="1"/>
</dbReference>
<feature type="region of interest" description="Disordered" evidence="6">
    <location>
        <begin position="180"/>
        <end position="248"/>
    </location>
</feature>
<dbReference type="GO" id="GO:0070034">
    <property type="term" value="F:telomerase RNA binding"/>
    <property type="evidence" value="ECO:0007669"/>
    <property type="project" value="TreeGrafter"/>
</dbReference>
<dbReference type="Gene3D" id="1.25.40.10">
    <property type="entry name" value="Tetratricopeptide repeat domain"/>
    <property type="match status" value="1"/>
</dbReference>
<keyword evidence="3" id="KW-0963">Cytoplasm</keyword>
<dbReference type="InterPro" id="IPR019458">
    <property type="entry name" value="Est1-like_N"/>
</dbReference>
<dbReference type="Proteomes" id="UP000095283">
    <property type="component" value="Unplaced"/>
</dbReference>
<keyword evidence="5" id="KW-0539">Nucleus</keyword>
<dbReference type="PANTHER" id="PTHR15696">
    <property type="entry name" value="SMG-7 SUPPRESSOR WITH MORPHOLOGICAL EFFECT ON GENITALIA PROTEIN 7"/>
    <property type="match status" value="1"/>
</dbReference>
<feature type="region of interest" description="Disordered" evidence="6">
    <location>
        <begin position="72"/>
        <end position="99"/>
    </location>
</feature>
<reference evidence="9" key="1">
    <citation type="submission" date="2016-11" db="UniProtKB">
        <authorList>
            <consortium name="WormBaseParasite"/>
        </authorList>
    </citation>
    <scope>IDENTIFICATION</scope>
</reference>
<dbReference type="InterPro" id="IPR029060">
    <property type="entry name" value="PIN-like_dom_sf"/>
</dbReference>
<name>A0A1I7XSK2_HETBA</name>
<dbReference type="GO" id="GO:0005697">
    <property type="term" value="C:telomerase holoenzyme complex"/>
    <property type="evidence" value="ECO:0007669"/>
    <property type="project" value="TreeGrafter"/>
</dbReference>
<dbReference type="SUPFAM" id="SSF48452">
    <property type="entry name" value="TPR-like"/>
    <property type="match status" value="1"/>
</dbReference>
<feature type="region of interest" description="Disordered" evidence="6">
    <location>
        <begin position="1"/>
        <end position="25"/>
    </location>
</feature>
<feature type="compositionally biased region" description="Basic and acidic residues" evidence="6">
    <location>
        <begin position="205"/>
        <end position="218"/>
    </location>
</feature>
<evidence type="ECO:0000256" key="3">
    <source>
        <dbReference type="ARBA" id="ARBA00022490"/>
    </source>
</evidence>
<dbReference type="InterPro" id="IPR018834">
    <property type="entry name" value="DNA/RNA-bd_Est1-type"/>
</dbReference>
<dbReference type="WBParaSite" id="Hba_20514">
    <property type="protein sequence ID" value="Hba_20514"/>
    <property type="gene ID" value="Hba_20514"/>
</dbReference>
<feature type="compositionally biased region" description="Basic and acidic residues" evidence="6">
    <location>
        <begin position="1"/>
        <end position="20"/>
    </location>
</feature>
<accession>A0A1I7XSK2</accession>
<dbReference type="GO" id="GO:0000184">
    <property type="term" value="P:nuclear-transcribed mRNA catabolic process, nonsense-mediated decay"/>
    <property type="evidence" value="ECO:0007669"/>
    <property type="project" value="UniProtKB-KW"/>
</dbReference>
<keyword evidence="8" id="KW-1185">Reference proteome</keyword>
<dbReference type="GO" id="GO:0042162">
    <property type="term" value="F:telomeric DNA binding"/>
    <property type="evidence" value="ECO:0007669"/>
    <property type="project" value="TreeGrafter"/>
</dbReference>
<evidence type="ECO:0000259" key="7">
    <source>
        <dbReference type="SMART" id="SM00670"/>
    </source>
</evidence>
<keyword evidence="4" id="KW-0866">Nonsense-mediated mRNA decay</keyword>
<proteinExistence type="predicted"/>
<feature type="compositionally biased region" description="Low complexity" evidence="6">
    <location>
        <begin position="187"/>
        <end position="198"/>
    </location>
</feature>
<protein>
    <submittedName>
        <fullName evidence="9">PINc domain-containing protein</fullName>
    </submittedName>
</protein>
<evidence type="ECO:0000313" key="8">
    <source>
        <dbReference type="Proteomes" id="UP000095283"/>
    </source>
</evidence>
<sequence length="1065" mass="120858">MVLPGWKEDSSYDRDHRRSQAYDSTQSLYDTRYPGGYLDCKSGANVIDHQRRGARFQRQAIHRNIERASMRAESGQRRVCGRKRNDSINSTQSERPPNNTVSGFKFKDYILVFNKGFFLKFYENYLYRLQACSNGLEIENALSHDRGNVRGILRLTISDNSLHPIVSMSGAKSSQCMSRIRHDSDRSSSIGGSIAEGCESGDEGSGERTPTKVREDSRWSNWGGRRTTGGRSPGRRIRMNSNSKSARYGNEYSSGDYYRDSQWSRDIKHYNYRGDHDFNREEPIGSNRLRGRGSVKNGSVGQNIVRQGIRTERGRPYEPPAMRGSIFYLSLKIVFCFTFKRIFRISSSNLSDIYYGILTRDVNFTFSMNLEQHLWKQAYHKLIEALRTASNSIKDGSKTLRTLLLSLLQTGIEFYKRLLKRYESEFDLLLSSALLWPSGLPSDDFGVISIGCHPSKQYDKGKQKLAIKSCARHLIALGDLNRYKTLVEGSEDYMSARVCYLQSVQLWPASGHGYNQLGVVAFFSVFSLVLISHHFVEKYEQLLDSDCGRVHAEVELAERADRPRELWLSIDGSVEAAEGKASDVYASFLEQAPSKLHRRTISYIVDTAGLLITKIGMETFASISERAIGQLAALLDQNGSPITSMQLVQISLIFIYAVHTTEVTGDVDTCSLQQQMALRTLISLLGVLLRPISQLQQDLRYWLTGEKELPFKVISYFLNSNSMFLITIFSQVMRVLPAVCIISEWLSCPIASAVYRTMPSVEPLPMSVILVDTWQYMADLANALINCEREKILGSIGEGKVYGINNQNKVLLALHVRLHKFLLAAEYLNKSNLECFSFSENEGKFVKNEPHDSEKMEEKRKHTDIDHCDKLASLRVTNREELLEREQRKKQTVMVVRPINLVPDTNAFVDHLDYICKIVASGRFQIIVPTIVIEELIGLSQNRPKEVEDPHIEFVMAQARRGVTWLKERAREKCAKMKTLTTQGQTLAISIVSEDTGDYDARKVNDDHILQSCISFVERTPVVVPSDINPACFESDMPPIYRNLVLLTEDRGLNIKATSQNIPLR</sequence>
<feature type="domain" description="PIN" evidence="7">
    <location>
        <begin position="899"/>
        <end position="1055"/>
    </location>
</feature>
<dbReference type="GO" id="GO:0005737">
    <property type="term" value="C:cytoplasm"/>
    <property type="evidence" value="ECO:0007669"/>
    <property type="project" value="UniProtKB-SubCell"/>
</dbReference>
<evidence type="ECO:0000256" key="4">
    <source>
        <dbReference type="ARBA" id="ARBA00023161"/>
    </source>
</evidence>
<feature type="compositionally biased region" description="Polar residues" evidence="6">
    <location>
        <begin position="87"/>
        <end position="99"/>
    </location>
</feature>
<dbReference type="SMART" id="SM00670">
    <property type="entry name" value="PINc"/>
    <property type="match status" value="1"/>
</dbReference>
<dbReference type="InterPro" id="IPR045153">
    <property type="entry name" value="Est1/Ebs1-like"/>
</dbReference>
<dbReference type="InterPro" id="IPR002716">
    <property type="entry name" value="PIN_dom"/>
</dbReference>
<dbReference type="Pfam" id="PF10374">
    <property type="entry name" value="EST1"/>
    <property type="match status" value="1"/>
</dbReference>
<organism evidence="8 9">
    <name type="scientific">Heterorhabditis bacteriophora</name>
    <name type="common">Entomopathogenic nematode worm</name>
    <dbReference type="NCBI Taxonomy" id="37862"/>
    <lineage>
        <taxon>Eukaryota</taxon>
        <taxon>Metazoa</taxon>
        <taxon>Ecdysozoa</taxon>
        <taxon>Nematoda</taxon>
        <taxon>Chromadorea</taxon>
        <taxon>Rhabditida</taxon>
        <taxon>Rhabditina</taxon>
        <taxon>Rhabditomorpha</taxon>
        <taxon>Strongyloidea</taxon>
        <taxon>Heterorhabditidae</taxon>
        <taxon>Heterorhabditis</taxon>
    </lineage>
</organism>
<evidence type="ECO:0000256" key="1">
    <source>
        <dbReference type="ARBA" id="ARBA00004123"/>
    </source>
</evidence>
<dbReference type="Pfam" id="PF10373">
    <property type="entry name" value="EST1_DNA_bind"/>
    <property type="match status" value="1"/>
</dbReference>
<evidence type="ECO:0000256" key="6">
    <source>
        <dbReference type="SAM" id="MobiDB-lite"/>
    </source>
</evidence>
<dbReference type="AlphaFoldDB" id="A0A1I7XSK2"/>
<evidence type="ECO:0000256" key="5">
    <source>
        <dbReference type="ARBA" id="ARBA00023242"/>
    </source>
</evidence>
<dbReference type="InterPro" id="IPR011990">
    <property type="entry name" value="TPR-like_helical_dom_sf"/>
</dbReference>
<dbReference type="SUPFAM" id="SSF88723">
    <property type="entry name" value="PIN domain-like"/>
    <property type="match status" value="1"/>
</dbReference>
<evidence type="ECO:0000256" key="2">
    <source>
        <dbReference type="ARBA" id="ARBA00004496"/>
    </source>
</evidence>
<dbReference type="PANTHER" id="PTHR15696:SF38">
    <property type="entry name" value="PIN DOMAIN-CONTAINING PROTEIN"/>
    <property type="match status" value="1"/>
</dbReference>